<evidence type="ECO:0000313" key="5">
    <source>
        <dbReference type="EMBL" id="SEL87637.1"/>
    </source>
</evidence>
<evidence type="ECO:0000256" key="3">
    <source>
        <dbReference type="SAM" id="MobiDB-lite"/>
    </source>
</evidence>
<dbReference type="GO" id="GO:0016798">
    <property type="term" value="F:hydrolase activity, acting on glycosyl bonds"/>
    <property type="evidence" value="ECO:0007669"/>
    <property type="project" value="UniProtKB-KW"/>
</dbReference>
<dbReference type="STRING" id="1038014.SAMN04487910_3572"/>
<feature type="region of interest" description="Disordered" evidence="3">
    <location>
        <begin position="134"/>
        <end position="157"/>
    </location>
</feature>
<keyword evidence="6" id="KW-1185">Reference proteome</keyword>
<dbReference type="PANTHER" id="PTHR10357:SF210">
    <property type="entry name" value="MALTODEXTRIN GLUCOSIDASE"/>
    <property type="match status" value="1"/>
</dbReference>
<dbReference type="InterPro" id="IPR015171">
    <property type="entry name" value="Cyc-maltodext_N"/>
</dbReference>
<dbReference type="SUPFAM" id="SSF51011">
    <property type="entry name" value="Glycosyl hydrolase domain"/>
    <property type="match status" value="1"/>
</dbReference>
<dbReference type="Pfam" id="PF00128">
    <property type="entry name" value="Alpha-amylase"/>
    <property type="match status" value="1"/>
</dbReference>
<name>A0A1H7TUN9_AQUAM</name>
<dbReference type="RefSeq" id="WP_091410944.1">
    <property type="nucleotide sequence ID" value="NZ_FOAB01000006.1"/>
</dbReference>
<dbReference type="SUPFAM" id="SSF51445">
    <property type="entry name" value="(Trans)glycosidases"/>
    <property type="match status" value="1"/>
</dbReference>
<dbReference type="GO" id="GO:0005975">
    <property type="term" value="P:carbohydrate metabolic process"/>
    <property type="evidence" value="ECO:0007669"/>
    <property type="project" value="InterPro"/>
</dbReference>
<evidence type="ECO:0000313" key="6">
    <source>
        <dbReference type="Proteomes" id="UP000198521"/>
    </source>
</evidence>
<keyword evidence="1" id="KW-0378">Hydrolase</keyword>
<dbReference type="Gene3D" id="3.20.20.80">
    <property type="entry name" value="Glycosidases"/>
    <property type="match status" value="1"/>
</dbReference>
<evidence type="ECO:0000259" key="4">
    <source>
        <dbReference type="SMART" id="SM00642"/>
    </source>
</evidence>
<dbReference type="InterPro" id="IPR017853">
    <property type="entry name" value="GH"/>
</dbReference>
<evidence type="ECO:0000256" key="1">
    <source>
        <dbReference type="ARBA" id="ARBA00022801"/>
    </source>
</evidence>
<dbReference type="Proteomes" id="UP000198521">
    <property type="component" value="Unassembled WGS sequence"/>
</dbReference>
<dbReference type="Gene3D" id="2.60.40.10">
    <property type="entry name" value="Immunoglobulins"/>
    <property type="match status" value="1"/>
</dbReference>
<organism evidence="5 6">
    <name type="scientific">Aquimarina amphilecti</name>
    <dbReference type="NCBI Taxonomy" id="1038014"/>
    <lineage>
        <taxon>Bacteria</taxon>
        <taxon>Pseudomonadati</taxon>
        <taxon>Bacteroidota</taxon>
        <taxon>Flavobacteriia</taxon>
        <taxon>Flavobacteriales</taxon>
        <taxon>Flavobacteriaceae</taxon>
        <taxon>Aquimarina</taxon>
    </lineage>
</organism>
<dbReference type="InterPro" id="IPR014756">
    <property type="entry name" value="Ig_E-set"/>
</dbReference>
<feature type="domain" description="Glycosyl hydrolase family 13 catalytic" evidence="4">
    <location>
        <begin position="123"/>
        <end position="532"/>
    </location>
</feature>
<dbReference type="EMBL" id="FOAB01000006">
    <property type="protein sequence ID" value="SEL87637.1"/>
    <property type="molecule type" value="Genomic_DNA"/>
</dbReference>
<keyword evidence="2 5" id="KW-0326">Glycosidase</keyword>
<dbReference type="CDD" id="cd11340">
    <property type="entry name" value="AmyAc_bac_CMD_like_3"/>
    <property type="match status" value="1"/>
</dbReference>
<dbReference type="InterPro" id="IPR019492">
    <property type="entry name" value="Cyclo-malto-dextrinase_C"/>
</dbReference>
<accession>A0A1H7TUN9</accession>
<dbReference type="PANTHER" id="PTHR10357">
    <property type="entry name" value="ALPHA-AMYLASE FAMILY MEMBER"/>
    <property type="match status" value="1"/>
</dbReference>
<sequence length="620" mass="71774">MKNILTVLFGLIVSLTFGQIEKIEPPFWWSGMQSNQLQLMCYGNDISKYNIEIEGITITDITKTENSNYVFITIDTKDVPSGKVLINFKENEKVAFSESYEFKARRKGSVDRKGFDSSDVMYLIMPDRFANGNLDNDSHKDTVEKANRSNPGGRHGGDIQGVIDHLDYLNDLGATALWSTPLLEDNESTYSYHTYAQSDLYKIDSRYGTNEDYKRLATEVHKLDMKLIMDYVTNHWGSKHWMIQDLPTKDWIHQWPEGFRRSNYRMTTQFDTNASTVDAKGCMDGWFDTTMPDMNQSNPLLLNYITQNAIWWIEYADLDGFRVDTYSYNDKEGIAKWTKAIMDEYPKFNIVGEVWMHDQAQMAYWQKDSKIGAIDNYNSHLPSVMDFTLHDAVTVMFDEDGNSWDKGMIRAYENFTNDFLYPDIDNILLFAGNHDTNRINEIYQSDINKYKMVMTLIFTTRGIPQIYYGDEIGMLGNRDKKGDGDIRRDFPGGWPDDKRSAFISETSKDKVGGRTQDEEAFHAFTKKVLNWRKSSIAIHKGKLLQYIPFNHVYVYFRYTENERIMVVINNNSENQELDMTRFEEGLKGLKMGKDIITDTTIDVSENIAIPAKTSMIIELQ</sequence>
<evidence type="ECO:0000256" key="2">
    <source>
        <dbReference type="ARBA" id="ARBA00023295"/>
    </source>
</evidence>
<protein>
    <submittedName>
        <fullName evidence="5">Glycosidase</fullName>
    </submittedName>
</protein>
<dbReference type="Pfam" id="PF09087">
    <property type="entry name" value="Cyc-maltodext_N"/>
    <property type="match status" value="1"/>
</dbReference>
<proteinExistence type="predicted"/>
<feature type="compositionally biased region" description="Basic and acidic residues" evidence="3">
    <location>
        <begin position="136"/>
        <end position="147"/>
    </location>
</feature>
<dbReference type="Pfam" id="PF10438">
    <property type="entry name" value="Cyc-maltodext_C"/>
    <property type="match status" value="1"/>
</dbReference>
<dbReference type="InterPro" id="IPR006047">
    <property type="entry name" value="GH13_cat_dom"/>
</dbReference>
<dbReference type="Gene3D" id="2.60.40.1180">
    <property type="entry name" value="Golgi alpha-mannosidase II"/>
    <property type="match status" value="1"/>
</dbReference>
<dbReference type="SUPFAM" id="SSF81296">
    <property type="entry name" value="E set domains"/>
    <property type="match status" value="1"/>
</dbReference>
<reference evidence="5 6" key="1">
    <citation type="submission" date="2016-10" db="EMBL/GenBank/DDBJ databases">
        <authorList>
            <person name="de Groot N.N."/>
        </authorList>
    </citation>
    <scope>NUCLEOTIDE SEQUENCE [LARGE SCALE GENOMIC DNA]</scope>
    <source>
        <strain evidence="5 6">DSM 25232</strain>
    </source>
</reference>
<gene>
    <name evidence="5" type="ORF">SAMN04487910_3572</name>
</gene>
<dbReference type="InterPro" id="IPR013780">
    <property type="entry name" value="Glyco_hydro_b"/>
</dbReference>
<dbReference type="InterPro" id="IPR013783">
    <property type="entry name" value="Ig-like_fold"/>
</dbReference>
<dbReference type="OrthoDB" id="9805159at2"/>
<dbReference type="AlphaFoldDB" id="A0A1H7TUN9"/>
<dbReference type="SMART" id="SM00642">
    <property type="entry name" value="Aamy"/>
    <property type="match status" value="1"/>
</dbReference>